<organism evidence="3 4">
    <name type="scientific">Malassezia furfur</name>
    <name type="common">Pityriasis versicolor infection agent</name>
    <name type="synonym">Pityrosporum furfur</name>
    <dbReference type="NCBI Taxonomy" id="55194"/>
    <lineage>
        <taxon>Eukaryota</taxon>
        <taxon>Fungi</taxon>
        <taxon>Dikarya</taxon>
        <taxon>Basidiomycota</taxon>
        <taxon>Ustilaginomycotina</taxon>
        <taxon>Malasseziomycetes</taxon>
        <taxon>Malasseziales</taxon>
        <taxon>Malasseziaceae</taxon>
        <taxon>Malassezia</taxon>
    </lineage>
</organism>
<accession>A0ABY8EQ32</accession>
<gene>
    <name evidence="3" type="ORF">GLX27_001695</name>
</gene>
<evidence type="ECO:0000313" key="4">
    <source>
        <dbReference type="Proteomes" id="UP000818624"/>
    </source>
</evidence>
<proteinExistence type="predicted"/>
<evidence type="ECO:0000259" key="2">
    <source>
        <dbReference type="Pfam" id="PF17733"/>
    </source>
</evidence>
<dbReference type="Proteomes" id="UP000818624">
    <property type="component" value="Chromosome 1"/>
</dbReference>
<feature type="domain" description="Peroxisomal membrane protein PEX14-like KPWE" evidence="2">
    <location>
        <begin position="83"/>
        <end position="131"/>
    </location>
</feature>
<sequence length="143" mass="14944">MSVAGSTSVPDDAELQQGIQAIIAPMIEQGVPEEEIKATVAQARQFYYEHKAQTQGASASAEPASATPGEAEAQPAASEPVEQYPASFNAIVELIATGQEDKIPGVRDIPLKINESAPSTSTLERPKKPWEEASSSVSPGPGT</sequence>
<dbReference type="PANTHER" id="PTHR36855:SF1">
    <property type="entry name" value="PEROXISOME MEMBRANE ANCHOR PROTEIN PEX14P N-TERMINAL DOMAIN-CONTAINING PROTEIN"/>
    <property type="match status" value="1"/>
</dbReference>
<evidence type="ECO:0000313" key="3">
    <source>
        <dbReference type="EMBL" id="WFD47049.1"/>
    </source>
</evidence>
<dbReference type="PANTHER" id="PTHR36855">
    <property type="entry name" value="CHROMOSOME 10, WHOLE GENOME SHOTGUN SEQUENCE"/>
    <property type="match status" value="1"/>
</dbReference>
<keyword evidence="4" id="KW-1185">Reference proteome</keyword>
<dbReference type="Pfam" id="PF17733">
    <property type="entry name" value="KPWE_dom"/>
    <property type="match status" value="1"/>
</dbReference>
<feature type="compositionally biased region" description="Polar residues" evidence="1">
    <location>
        <begin position="133"/>
        <end position="143"/>
    </location>
</feature>
<evidence type="ECO:0000256" key="1">
    <source>
        <dbReference type="SAM" id="MobiDB-lite"/>
    </source>
</evidence>
<protein>
    <recommendedName>
        <fullName evidence="2">Peroxisomal membrane protein PEX14-like KPWE domain-containing protein</fullName>
    </recommendedName>
</protein>
<feature type="compositionally biased region" description="Low complexity" evidence="1">
    <location>
        <begin position="56"/>
        <end position="73"/>
    </location>
</feature>
<reference evidence="3 4" key="1">
    <citation type="journal article" date="2020" name="Elife">
        <title>Loss of centromere function drives karyotype evolution in closely related Malassezia species.</title>
        <authorList>
            <person name="Sankaranarayanan S.R."/>
            <person name="Ianiri G."/>
            <person name="Coelho M.A."/>
            <person name="Reza M.H."/>
            <person name="Thimmappa B.C."/>
            <person name="Ganguly P."/>
            <person name="Vadnala R.N."/>
            <person name="Sun S."/>
            <person name="Siddharthan R."/>
            <person name="Tellgren-Roth C."/>
            <person name="Dawson T.L."/>
            <person name="Heitman J."/>
            <person name="Sanyal K."/>
        </authorList>
    </citation>
    <scope>NUCLEOTIDE SEQUENCE [LARGE SCALE GENOMIC DNA]</scope>
    <source>
        <strain evidence="3">CBS14141</strain>
    </source>
</reference>
<dbReference type="InterPro" id="IPR040554">
    <property type="entry name" value="KPWE_PEX14_dom"/>
</dbReference>
<name>A0ABY8EQ32_MALFU</name>
<feature type="region of interest" description="Disordered" evidence="1">
    <location>
        <begin position="107"/>
        <end position="143"/>
    </location>
</feature>
<dbReference type="EMBL" id="CP046234">
    <property type="protein sequence ID" value="WFD47049.1"/>
    <property type="molecule type" value="Genomic_DNA"/>
</dbReference>
<feature type="region of interest" description="Disordered" evidence="1">
    <location>
        <begin position="51"/>
        <end position="82"/>
    </location>
</feature>